<dbReference type="NCBIfam" id="TIGR02937">
    <property type="entry name" value="sigma70-ECF"/>
    <property type="match status" value="1"/>
</dbReference>
<dbReference type="SUPFAM" id="SSF88946">
    <property type="entry name" value="Sigma2 domain of RNA polymerase sigma factors"/>
    <property type="match status" value="1"/>
</dbReference>
<evidence type="ECO:0000259" key="5">
    <source>
        <dbReference type="Pfam" id="PF04542"/>
    </source>
</evidence>
<dbReference type="InterPro" id="IPR014284">
    <property type="entry name" value="RNA_pol_sigma-70_dom"/>
</dbReference>
<dbReference type="Proteomes" id="UP000663090">
    <property type="component" value="Chromosome"/>
</dbReference>
<evidence type="ECO:0000313" key="8">
    <source>
        <dbReference type="Proteomes" id="UP000663090"/>
    </source>
</evidence>
<comment type="similarity">
    <text evidence="1">Belongs to the sigma-70 factor family. ECF subfamily.</text>
</comment>
<sequence>MGAAHAELLAAAARGDDEALAVLVRAYHDRVYRFGLRVCRDGYDADDAVQEAFTKLARRPEVQRDAGVLSWLMSVVRHACLRMLRPFARERRALGAGPEGDAVLAPDVVDPQQALERWELIQSVHAAIAGLAPAYREVLIMRDLEGLSGDEVCRALGLELATMKTRLHRARSQLREELLRRGAWHRPSE</sequence>
<keyword evidence="4" id="KW-0804">Transcription</keyword>
<dbReference type="InterPro" id="IPR039425">
    <property type="entry name" value="RNA_pol_sigma-70-like"/>
</dbReference>
<dbReference type="InterPro" id="IPR036388">
    <property type="entry name" value="WH-like_DNA-bd_sf"/>
</dbReference>
<dbReference type="InterPro" id="IPR007627">
    <property type="entry name" value="RNA_pol_sigma70_r2"/>
</dbReference>
<gene>
    <name evidence="7" type="ORF">JY572_38530</name>
</gene>
<evidence type="ECO:0000256" key="4">
    <source>
        <dbReference type="ARBA" id="ARBA00023163"/>
    </source>
</evidence>
<organism evidence="7 8">
    <name type="scientific">Myxococcus landrumensis</name>
    <dbReference type="NCBI Taxonomy" id="2813577"/>
    <lineage>
        <taxon>Bacteria</taxon>
        <taxon>Pseudomonadati</taxon>
        <taxon>Myxococcota</taxon>
        <taxon>Myxococcia</taxon>
        <taxon>Myxococcales</taxon>
        <taxon>Cystobacterineae</taxon>
        <taxon>Myxococcaceae</taxon>
        <taxon>Myxococcus</taxon>
    </lineage>
</organism>
<dbReference type="Pfam" id="PF08281">
    <property type="entry name" value="Sigma70_r4_2"/>
    <property type="match status" value="1"/>
</dbReference>
<dbReference type="Pfam" id="PF04542">
    <property type="entry name" value="Sigma70_r2"/>
    <property type="match status" value="1"/>
</dbReference>
<protein>
    <submittedName>
        <fullName evidence="7">Sigma-70 family RNA polymerase sigma factor</fullName>
    </submittedName>
</protein>
<dbReference type="EMBL" id="CP071091">
    <property type="protein sequence ID" value="QSQ18560.1"/>
    <property type="molecule type" value="Genomic_DNA"/>
</dbReference>
<dbReference type="Gene3D" id="1.10.1740.10">
    <property type="match status" value="1"/>
</dbReference>
<feature type="domain" description="RNA polymerase sigma-70 region 2" evidence="5">
    <location>
        <begin position="23"/>
        <end position="85"/>
    </location>
</feature>
<proteinExistence type="inferred from homology"/>
<reference evidence="7 8" key="1">
    <citation type="submission" date="2021-02" db="EMBL/GenBank/DDBJ databases">
        <title>De Novo genome assembly of isolated myxobacteria.</title>
        <authorList>
            <person name="Stevens D.C."/>
        </authorList>
    </citation>
    <scope>NUCLEOTIDE SEQUENCE [LARGE SCALE GENOMIC DNA]</scope>
    <source>
        <strain evidence="7 8">SCHIC003</strain>
    </source>
</reference>
<name>A0ABX7NIG9_9BACT</name>
<dbReference type="PANTHER" id="PTHR43133">
    <property type="entry name" value="RNA POLYMERASE ECF-TYPE SIGMA FACTO"/>
    <property type="match status" value="1"/>
</dbReference>
<dbReference type="InterPro" id="IPR013324">
    <property type="entry name" value="RNA_pol_sigma_r3/r4-like"/>
</dbReference>
<evidence type="ECO:0000256" key="1">
    <source>
        <dbReference type="ARBA" id="ARBA00010641"/>
    </source>
</evidence>
<dbReference type="Gene3D" id="1.10.10.10">
    <property type="entry name" value="Winged helix-like DNA-binding domain superfamily/Winged helix DNA-binding domain"/>
    <property type="match status" value="1"/>
</dbReference>
<dbReference type="InterPro" id="IPR013249">
    <property type="entry name" value="RNA_pol_sigma70_r4_t2"/>
</dbReference>
<keyword evidence="2" id="KW-0805">Transcription regulation</keyword>
<keyword evidence="3" id="KW-0731">Sigma factor</keyword>
<evidence type="ECO:0000313" key="7">
    <source>
        <dbReference type="EMBL" id="QSQ18560.1"/>
    </source>
</evidence>
<dbReference type="SUPFAM" id="SSF88659">
    <property type="entry name" value="Sigma3 and sigma4 domains of RNA polymerase sigma factors"/>
    <property type="match status" value="1"/>
</dbReference>
<dbReference type="CDD" id="cd06171">
    <property type="entry name" value="Sigma70_r4"/>
    <property type="match status" value="1"/>
</dbReference>
<evidence type="ECO:0000259" key="6">
    <source>
        <dbReference type="Pfam" id="PF08281"/>
    </source>
</evidence>
<dbReference type="PANTHER" id="PTHR43133:SF51">
    <property type="entry name" value="RNA POLYMERASE SIGMA FACTOR"/>
    <property type="match status" value="1"/>
</dbReference>
<evidence type="ECO:0000256" key="3">
    <source>
        <dbReference type="ARBA" id="ARBA00023082"/>
    </source>
</evidence>
<keyword evidence="8" id="KW-1185">Reference proteome</keyword>
<dbReference type="InterPro" id="IPR013325">
    <property type="entry name" value="RNA_pol_sigma_r2"/>
</dbReference>
<accession>A0ABX7NIG9</accession>
<feature type="domain" description="RNA polymerase sigma factor 70 region 4 type 2" evidence="6">
    <location>
        <begin position="122"/>
        <end position="174"/>
    </location>
</feature>
<evidence type="ECO:0000256" key="2">
    <source>
        <dbReference type="ARBA" id="ARBA00023015"/>
    </source>
</evidence>